<dbReference type="RefSeq" id="WP_203007255.1">
    <property type="nucleotide sequence ID" value="NZ_JADWYU010000053.1"/>
</dbReference>
<evidence type="ECO:0000259" key="4">
    <source>
        <dbReference type="PROSITE" id="PS50104"/>
    </source>
</evidence>
<gene>
    <name evidence="5" type="ORF">I7412_35630</name>
</gene>
<dbReference type="InterPro" id="IPR027417">
    <property type="entry name" value="P-loop_NTPase"/>
</dbReference>
<accession>A0A937RL96</accession>
<dbReference type="Gene3D" id="3.40.50.10140">
    <property type="entry name" value="Toll/interleukin-1 receptor homology (TIR) domain"/>
    <property type="match status" value="1"/>
</dbReference>
<keyword evidence="2" id="KW-0677">Repeat</keyword>
<dbReference type="Pfam" id="PF13676">
    <property type="entry name" value="TIR_2"/>
    <property type="match status" value="1"/>
</dbReference>
<dbReference type="GO" id="GO:0007165">
    <property type="term" value="P:signal transduction"/>
    <property type="evidence" value="ECO:0007669"/>
    <property type="project" value="InterPro"/>
</dbReference>
<protein>
    <submittedName>
        <fullName evidence="5">TIR domain-containing protein</fullName>
    </submittedName>
</protein>
<dbReference type="InterPro" id="IPR000157">
    <property type="entry name" value="TIR_dom"/>
</dbReference>
<dbReference type="EMBL" id="JAEACQ010000319">
    <property type="protein sequence ID" value="MBL7632397.1"/>
    <property type="molecule type" value="Genomic_DNA"/>
</dbReference>
<dbReference type="PROSITE" id="PS50104">
    <property type="entry name" value="TIR"/>
    <property type="match status" value="1"/>
</dbReference>
<dbReference type="Gene3D" id="1.25.40.10">
    <property type="entry name" value="Tetratricopeptide repeat domain"/>
    <property type="match status" value="1"/>
</dbReference>
<dbReference type="InterPro" id="IPR036388">
    <property type="entry name" value="WH-like_DNA-bd_sf"/>
</dbReference>
<dbReference type="InterPro" id="IPR002182">
    <property type="entry name" value="NB-ARC"/>
</dbReference>
<dbReference type="GO" id="GO:0043531">
    <property type="term" value="F:ADP binding"/>
    <property type="evidence" value="ECO:0007669"/>
    <property type="project" value="InterPro"/>
</dbReference>
<dbReference type="Gene3D" id="3.40.50.300">
    <property type="entry name" value="P-loop containing nucleotide triphosphate hydrolases"/>
    <property type="match status" value="1"/>
</dbReference>
<dbReference type="AlphaFoldDB" id="A0A937RL96"/>
<keyword evidence="6" id="KW-1185">Reference proteome</keyword>
<comment type="caution">
    <text evidence="5">The sequence shown here is derived from an EMBL/GenBank/DDBJ whole genome shotgun (WGS) entry which is preliminary data.</text>
</comment>
<dbReference type="Gene3D" id="1.10.8.430">
    <property type="entry name" value="Helical domain of apoptotic protease-activating factors"/>
    <property type="match status" value="1"/>
</dbReference>
<organism evidence="5 6">
    <name type="scientific">Frankia nepalensis</name>
    <dbReference type="NCBI Taxonomy" id="1836974"/>
    <lineage>
        <taxon>Bacteria</taxon>
        <taxon>Bacillati</taxon>
        <taxon>Actinomycetota</taxon>
        <taxon>Actinomycetes</taxon>
        <taxon>Frankiales</taxon>
        <taxon>Frankiaceae</taxon>
        <taxon>Frankia</taxon>
    </lineage>
</organism>
<dbReference type="PANTHER" id="PTHR22845:SF5">
    <property type="entry name" value="APOPTOTIC PROTEASE-ACTIVATING FACTOR 1"/>
    <property type="match status" value="1"/>
</dbReference>
<evidence type="ECO:0000313" key="5">
    <source>
        <dbReference type="EMBL" id="MBL7632397.1"/>
    </source>
</evidence>
<evidence type="ECO:0000256" key="2">
    <source>
        <dbReference type="ARBA" id="ARBA00022737"/>
    </source>
</evidence>
<feature type="domain" description="TIR" evidence="4">
    <location>
        <begin position="17"/>
        <end position="138"/>
    </location>
</feature>
<dbReference type="Pfam" id="PF00931">
    <property type="entry name" value="NB-ARC"/>
    <property type="match status" value="1"/>
</dbReference>
<dbReference type="SUPFAM" id="SSF52200">
    <property type="entry name" value="Toll/Interleukin receptor TIR domain"/>
    <property type="match status" value="1"/>
</dbReference>
<feature type="compositionally biased region" description="Pro residues" evidence="3">
    <location>
        <begin position="155"/>
        <end position="170"/>
    </location>
</feature>
<dbReference type="PRINTS" id="PR00364">
    <property type="entry name" value="DISEASERSIST"/>
</dbReference>
<dbReference type="InterPro" id="IPR035897">
    <property type="entry name" value="Toll_tir_struct_dom_sf"/>
</dbReference>
<dbReference type="SUPFAM" id="SSF52540">
    <property type="entry name" value="P-loop containing nucleoside triphosphate hydrolases"/>
    <property type="match status" value="1"/>
</dbReference>
<keyword evidence="1" id="KW-0053">Apoptosis</keyword>
<evidence type="ECO:0000256" key="3">
    <source>
        <dbReference type="SAM" id="MobiDB-lite"/>
    </source>
</evidence>
<dbReference type="GO" id="GO:0005829">
    <property type="term" value="C:cytosol"/>
    <property type="evidence" value="ECO:0007669"/>
    <property type="project" value="UniProtKB-ARBA"/>
</dbReference>
<feature type="region of interest" description="Disordered" evidence="3">
    <location>
        <begin position="148"/>
        <end position="186"/>
    </location>
</feature>
<dbReference type="InterPro" id="IPR042197">
    <property type="entry name" value="Apaf_helical"/>
</dbReference>
<dbReference type="Gene3D" id="1.10.10.10">
    <property type="entry name" value="Winged helix-like DNA-binding domain superfamily/Winged helix DNA-binding domain"/>
    <property type="match status" value="1"/>
</dbReference>
<dbReference type="Proteomes" id="UP000604475">
    <property type="component" value="Unassembled WGS sequence"/>
</dbReference>
<evidence type="ECO:0000256" key="1">
    <source>
        <dbReference type="ARBA" id="ARBA00022703"/>
    </source>
</evidence>
<dbReference type="PANTHER" id="PTHR22845">
    <property type="entry name" value="APOPTOTIC PROTEASE-ACTIVATING FACTOR 1"/>
    <property type="match status" value="1"/>
</dbReference>
<evidence type="ECO:0000313" key="6">
    <source>
        <dbReference type="Proteomes" id="UP000604475"/>
    </source>
</evidence>
<dbReference type="InterPro" id="IPR011990">
    <property type="entry name" value="TPR-like_helical_dom_sf"/>
</dbReference>
<sequence>MAGEAAADDGSRPPGGVGVDFFISYVQRDEQWAVWIAWQLESAGYAVRIQAWDFIPGVRFLQETNDAVETAVRTIVVLSAEYPTSHLAAAEWQAAWLADLSGSQRRLLIARVEDCPRPGLLAQVVTVDLFHLDARLAHDRLLAAAGGLRGKPAEEPPYPNVGRPASPPAASPATGPAGQTGELTKSSTALAGPVQPLPAVFPTAPEWFEPRADLLAAARGLLLGPRTTSTVGLVGMGGAGKSTTAKALCADGAVRAAFRDGLVWVDVGPDPDIVACLGRALAAFGDVVPVEDAETTVARLRERLAGKSCLLVLDNVWSDEPVRAFAAAGPEACLLVTTRDKNVLLHGSAACAVGPVDTSTGLRLLAMYAGCSPADVPAAEGREILRRCSGLVLALVIAGGMIAEGHRWSSVAERLRRADLGKVRISSRLREYPDDNLRVVLDASLETLTSGQRERLREIVIFQGRGTIPCAAMADLWAATSEMDHLDAEDLMLLLARRSLINIDERAQRVSVHDLLFDYLRSTLDDARPKELHSLVADRFLARWGGLENGLPRLRTRAGLLDEEKYALCHVAGHLDAAGRHSALHDLLELEVSTPPRNVWFAVHERNGMISSYLADIRLAWQCAERAGDESSAGDGRLEAGALEIRYALITASIRNLARNIPGPLLVRLVETGHWTASQALAYAHLIPDPADRVHAVIALIPHLPTAELHSTLVPTSQSAGSLRDPYDRANATSALLPYLAATERAAVLGRATQAAAMAVDPYSRARALGALAHHLSAADRREVVEPALRSAADLPSPFHRAWALSALAPGLSGDLLDAALDAARAIEDPFFRLWAVATLAKFVPEPARAPVLEPVVRELAAIDQPAKRVRVLGALIPLLERK</sequence>
<reference evidence="5" key="1">
    <citation type="submission" date="2020-12" db="EMBL/GenBank/DDBJ databases">
        <title>Genomic characterization of non-nitrogen-fixing Frankia strains.</title>
        <authorList>
            <person name="Carlos-Shanley C."/>
            <person name="Guerra T."/>
            <person name="Hahn D."/>
        </authorList>
    </citation>
    <scope>NUCLEOTIDE SEQUENCE</scope>
    <source>
        <strain evidence="5">CN6</strain>
    </source>
</reference>
<name>A0A937RL96_9ACTN</name>
<proteinExistence type="predicted"/>